<dbReference type="AlphaFoldDB" id="A0ABD0MK92"/>
<reference evidence="1 2" key="1">
    <citation type="submission" date="2024-05" db="EMBL/GenBank/DDBJ databases">
        <title>Genome sequencing and assembly of Indian major carp, Cirrhinus mrigala (Hamilton, 1822).</title>
        <authorList>
            <person name="Mohindra V."/>
            <person name="Chowdhury L.M."/>
            <person name="Lal K."/>
            <person name="Jena J.K."/>
        </authorList>
    </citation>
    <scope>NUCLEOTIDE SEQUENCE [LARGE SCALE GENOMIC DNA]</scope>
    <source>
        <strain evidence="1">CM1030</strain>
        <tissue evidence="1">Blood</tissue>
    </source>
</reference>
<keyword evidence="2" id="KW-1185">Reference proteome</keyword>
<dbReference type="Proteomes" id="UP001529510">
    <property type="component" value="Unassembled WGS sequence"/>
</dbReference>
<gene>
    <name evidence="1" type="ORF">M9458_054156</name>
</gene>
<protein>
    <submittedName>
        <fullName evidence="1">Uncharacterized protein</fullName>
    </submittedName>
</protein>
<feature type="non-terminal residue" evidence="1">
    <location>
        <position position="70"/>
    </location>
</feature>
<evidence type="ECO:0000313" key="2">
    <source>
        <dbReference type="Proteomes" id="UP001529510"/>
    </source>
</evidence>
<feature type="non-terminal residue" evidence="1">
    <location>
        <position position="1"/>
    </location>
</feature>
<sequence>KDTEQILLVALFGPTEPGSSSIPSWHIPLRKNLLSQGEGHNLAPVPTSLVLPSMVPEHDQEVPRNFPPGV</sequence>
<name>A0ABD0MK92_CIRMR</name>
<dbReference type="EMBL" id="JAMKFB020000292">
    <property type="protein sequence ID" value="KAL0150563.1"/>
    <property type="molecule type" value="Genomic_DNA"/>
</dbReference>
<proteinExistence type="predicted"/>
<organism evidence="1 2">
    <name type="scientific">Cirrhinus mrigala</name>
    <name type="common">Mrigala</name>
    <dbReference type="NCBI Taxonomy" id="683832"/>
    <lineage>
        <taxon>Eukaryota</taxon>
        <taxon>Metazoa</taxon>
        <taxon>Chordata</taxon>
        <taxon>Craniata</taxon>
        <taxon>Vertebrata</taxon>
        <taxon>Euteleostomi</taxon>
        <taxon>Actinopterygii</taxon>
        <taxon>Neopterygii</taxon>
        <taxon>Teleostei</taxon>
        <taxon>Ostariophysi</taxon>
        <taxon>Cypriniformes</taxon>
        <taxon>Cyprinidae</taxon>
        <taxon>Labeoninae</taxon>
        <taxon>Labeonini</taxon>
        <taxon>Cirrhinus</taxon>
    </lineage>
</organism>
<comment type="caution">
    <text evidence="1">The sequence shown here is derived from an EMBL/GenBank/DDBJ whole genome shotgun (WGS) entry which is preliminary data.</text>
</comment>
<accession>A0ABD0MK92</accession>
<evidence type="ECO:0000313" key="1">
    <source>
        <dbReference type="EMBL" id="KAL0150563.1"/>
    </source>
</evidence>